<dbReference type="PANTHER" id="PTHR24113">
    <property type="entry name" value="RAN GTPASE-ACTIVATING PROTEIN 1"/>
    <property type="match status" value="1"/>
</dbReference>
<keyword evidence="2" id="KW-0433">Leucine-rich repeat</keyword>
<feature type="compositionally biased region" description="Polar residues" evidence="4">
    <location>
        <begin position="23"/>
        <end position="32"/>
    </location>
</feature>
<feature type="region of interest" description="Disordered" evidence="4">
    <location>
        <begin position="442"/>
        <end position="529"/>
    </location>
</feature>
<sequence>MSSATIATSPMIPTPTTREFRRTISSPSTLSTNGRTITHVRRTSAPRVSLAARAHIDMHDKGLRSISGAQEVISAIQVRKTVTKLILGHNALGDDGAQELFRFLCSKEGRRYRIGEISLNSNGIGNTGLEAIAKYLEGNENLKELFLQNNAFQGDRETAIKLSGAINSSRLELLSIASNQHLSDTFFVPFLSYLDSSSLRELQITAIGLTRRSSPTLSEFFASSRSHAIETLKCNANALGARAMRNLVAQLRTTNFTLQKLEVYANAAPRGSGEENGEEGAEEAQEESVEEARAKWTACEKDLKSMLVRNELLRSRVHEEALALLTYARSLLFCSTKRQAQPVKGETAHIPLPNSSSQQDPSDAQQCAPSSSQNLITNTFPFRSLPIELQQCILALLAPSLSASQRVRIFAFAADPSTLQPLLPSLRPSWLSGTGGMGCIPDPASLPFGSGTGVGGESVSSSGTNGGFPASLPGLGPGLGLGSPPQSQFKSQSAPSLKSDPGKRGFSALPSLSSLPTSTSSSPLLTPTSTSPALPPFLAPTASFGYSLCPGGKCMGAGGSVLCHRAEARMRWLAAVGCGRFEKDGRGVREVMSLLSNNNGGD</sequence>
<dbReference type="GO" id="GO:0005096">
    <property type="term" value="F:GTPase activator activity"/>
    <property type="evidence" value="ECO:0007669"/>
    <property type="project" value="UniProtKB-KW"/>
</dbReference>
<keyword evidence="3" id="KW-0677">Repeat</keyword>
<dbReference type="SUPFAM" id="SSF52047">
    <property type="entry name" value="RNI-like"/>
    <property type="match status" value="1"/>
</dbReference>
<dbReference type="AlphaFoldDB" id="A0A9Q5MXN6"/>
<evidence type="ECO:0000313" key="6">
    <source>
        <dbReference type="Proteomes" id="UP000757232"/>
    </source>
</evidence>
<comment type="caution">
    <text evidence="5">The sequence shown here is derived from an EMBL/GenBank/DDBJ whole genome shotgun (WGS) entry which is preliminary data.</text>
</comment>
<feature type="region of interest" description="Disordered" evidence="4">
    <location>
        <begin position="347"/>
        <end position="370"/>
    </location>
</feature>
<dbReference type="EMBL" id="LNZH02000216">
    <property type="protein sequence ID" value="OCB84047.1"/>
    <property type="molecule type" value="Genomic_DNA"/>
</dbReference>
<dbReference type="SMART" id="SM00368">
    <property type="entry name" value="LRR_RI"/>
    <property type="match status" value="4"/>
</dbReference>
<organism evidence="5 6">
    <name type="scientific">Sanghuangporus baumii</name>
    <name type="common">Phellinus baumii</name>
    <dbReference type="NCBI Taxonomy" id="108892"/>
    <lineage>
        <taxon>Eukaryota</taxon>
        <taxon>Fungi</taxon>
        <taxon>Dikarya</taxon>
        <taxon>Basidiomycota</taxon>
        <taxon>Agaricomycotina</taxon>
        <taxon>Agaricomycetes</taxon>
        <taxon>Hymenochaetales</taxon>
        <taxon>Hymenochaetaceae</taxon>
        <taxon>Sanghuangporus</taxon>
    </lineage>
</organism>
<evidence type="ECO:0000313" key="5">
    <source>
        <dbReference type="EMBL" id="OCB84047.1"/>
    </source>
</evidence>
<feature type="compositionally biased region" description="Low complexity" evidence="4">
    <location>
        <begin position="457"/>
        <end position="474"/>
    </location>
</feature>
<evidence type="ECO:0000256" key="3">
    <source>
        <dbReference type="ARBA" id="ARBA00022737"/>
    </source>
</evidence>
<dbReference type="Gene3D" id="3.80.10.10">
    <property type="entry name" value="Ribonuclease Inhibitor"/>
    <property type="match status" value="1"/>
</dbReference>
<dbReference type="InterPro" id="IPR027038">
    <property type="entry name" value="RanGap"/>
</dbReference>
<protein>
    <submittedName>
        <fullName evidence="5">RNI-like protein</fullName>
    </submittedName>
</protein>
<dbReference type="Proteomes" id="UP000757232">
    <property type="component" value="Unassembled WGS sequence"/>
</dbReference>
<reference evidence="5" key="1">
    <citation type="submission" date="2016-06" db="EMBL/GenBank/DDBJ databases">
        <title>Draft Genome sequence of the fungus Inonotus baumii.</title>
        <authorList>
            <person name="Zhu H."/>
            <person name="Lin W."/>
        </authorList>
    </citation>
    <scope>NUCLEOTIDE SEQUENCE</scope>
    <source>
        <strain evidence="5">821</strain>
    </source>
</reference>
<dbReference type="GO" id="GO:0006913">
    <property type="term" value="P:nucleocytoplasmic transport"/>
    <property type="evidence" value="ECO:0007669"/>
    <property type="project" value="TreeGrafter"/>
</dbReference>
<feature type="region of interest" description="Disordered" evidence="4">
    <location>
        <begin position="1"/>
        <end position="32"/>
    </location>
</feature>
<keyword evidence="1" id="KW-0343">GTPase activation</keyword>
<dbReference type="OrthoDB" id="120976at2759"/>
<proteinExistence type="predicted"/>
<evidence type="ECO:0000256" key="4">
    <source>
        <dbReference type="SAM" id="MobiDB-lite"/>
    </source>
</evidence>
<dbReference type="GO" id="GO:0048471">
    <property type="term" value="C:perinuclear region of cytoplasm"/>
    <property type="evidence" value="ECO:0007669"/>
    <property type="project" value="TreeGrafter"/>
</dbReference>
<feature type="compositionally biased region" description="Acidic residues" evidence="4">
    <location>
        <begin position="275"/>
        <end position="289"/>
    </location>
</feature>
<evidence type="ECO:0000256" key="2">
    <source>
        <dbReference type="ARBA" id="ARBA00022614"/>
    </source>
</evidence>
<dbReference type="GO" id="GO:0005829">
    <property type="term" value="C:cytosol"/>
    <property type="evidence" value="ECO:0007669"/>
    <property type="project" value="TreeGrafter"/>
</dbReference>
<dbReference type="PANTHER" id="PTHR24113:SF12">
    <property type="entry name" value="RAN GTPASE-ACTIVATING PROTEIN 1"/>
    <property type="match status" value="1"/>
</dbReference>
<accession>A0A9Q5MXN6</accession>
<evidence type="ECO:0000256" key="1">
    <source>
        <dbReference type="ARBA" id="ARBA00022468"/>
    </source>
</evidence>
<feature type="compositionally biased region" description="Polar residues" evidence="4">
    <location>
        <begin position="486"/>
        <end position="496"/>
    </location>
</feature>
<keyword evidence="6" id="KW-1185">Reference proteome</keyword>
<gene>
    <name evidence="5" type="ORF">A7U60_g8718</name>
</gene>
<dbReference type="GO" id="GO:0031267">
    <property type="term" value="F:small GTPase binding"/>
    <property type="evidence" value="ECO:0007669"/>
    <property type="project" value="TreeGrafter"/>
</dbReference>
<feature type="compositionally biased region" description="Low complexity" evidence="4">
    <location>
        <begin position="507"/>
        <end position="529"/>
    </location>
</feature>
<feature type="compositionally biased region" description="Low complexity" evidence="4">
    <location>
        <begin position="355"/>
        <end position="369"/>
    </location>
</feature>
<feature type="region of interest" description="Disordered" evidence="4">
    <location>
        <begin position="269"/>
        <end position="291"/>
    </location>
</feature>
<name>A0A9Q5MXN6_SANBA</name>
<dbReference type="InterPro" id="IPR032675">
    <property type="entry name" value="LRR_dom_sf"/>
</dbReference>
<dbReference type="GO" id="GO:0005634">
    <property type="term" value="C:nucleus"/>
    <property type="evidence" value="ECO:0007669"/>
    <property type="project" value="TreeGrafter"/>
</dbReference>